<evidence type="ECO:0000256" key="1">
    <source>
        <dbReference type="SAM" id="SignalP"/>
    </source>
</evidence>
<accession>A0A6A6P7K8</accession>
<dbReference type="OrthoDB" id="3799394at2759"/>
<evidence type="ECO:0000313" key="2">
    <source>
        <dbReference type="EMBL" id="KAF2459940.1"/>
    </source>
</evidence>
<feature type="chain" id="PRO_5025684106" evidence="1">
    <location>
        <begin position="21"/>
        <end position="142"/>
    </location>
</feature>
<reference evidence="2" key="1">
    <citation type="journal article" date="2020" name="Stud. Mycol.">
        <title>101 Dothideomycetes genomes: a test case for predicting lifestyles and emergence of pathogens.</title>
        <authorList>
            <person name="Haridas S."/>
            <person name="Albert R."/>
            <person name="Binder M."/>
            <person name="Bloem J."/>
            <person name="Labutti K."/>
            <person name="Salamov A."/>
            <person name="Andreopoulos B."/>
            <person name="Baker S."/>
            <person name="Barry K."/>
            <person name="Bills G."/>
            <person name="Bluhm B."/>
            <person name="Cannon C."/>
            <person name="Castanera R."/>
            <person name="Culley D."/>
            <person name="Daum C."/>
            <person name="Ezra D."/>
            <person name="Gonzalez J."/>
            <person name="Henrissat B."/>
            <person name="Kuo A."/>
            <person name="Liang C."/>
            <person name="Lipzen A."/>
            <person name="Lutzoni F."/>
            <person name="Magnuson J."/>
            <person name="Mondo S."/>
            <person name="Nolan M."/>
            <person name="Ohm R."/>
            <person name="Pangilinan J."/>
            <person name="Park H.-J."/>
            <person name="Ramirez L."/>
            <person name="Alfaro M."/>
            <person name="Sun H."/>
            <person name="Tritt A."/>
            <person name="Yoshinaga Y."/>
            <person name="Zwiers L.-H."/>
            <person name="Turgeon B."/>
            <person name="Goodwin S."/>
            <person name="Spatafora J."/>
            <person name="Crous P."/>
            <person name="Grigoriev I."/>
        </authorList>
    </citation>
    <scope>NUCLEOTIDE SEQUENCE</scope>
    <source>
        <strain evidence="2">ATCC 16933</strain>
    </source>
</reference>
<dbReference type="AlphaFoldDB" id="A0A6A6P7K8"/>
<organism evidence="2 3">
    <name type="scientific">Lineolata rhizophorae</name>
    <dbReference type="NCBI Taxonomy" id="578093"/>
    <lineage>
        <taxon>Eukaryota</taxon>
        <taxon>Fungi</taxon>
        <taxon>Dikarya</taxon>
        <taxon>Ascomycota</taxon>
        <taxon>Pezizomycotina</taxon>
        <taxon>Dothideomycetes</taxon>
        <taxon>Dothideomycetes incertae sedis</taxon>
        <taxon>Lineolatales</taxon>
        <taxon>Lineolataceae</taxon>
        <taxon>Lineolata</taxon>
    </lineage>
</organism>
<dbReference type="PROSITE" id="PS51257">
    <property type="entry name" value="PROKAR_LIPOPROTEIN"/>
    <property type="match status" value="1"/>
</dbReference>
<feature type="signal peptide" evidence="1">
    <location>
        <begin position="1"/>
        <end position="20"/>
    </location>
</feature>
<dbReference type="Proteomes" id="UP000799766">
    <property type="component" value="Unassembled WGS sequence"/>
</dbReference>
<keyword evidence="1" id="KW-0732">Signal</keyword>
<dbReference type="EMBL" id="MU001674">
    <property type="protein sequence ID" value="KAF2459940.1"/>
    <property type="molecule type" value="Genomic_DNA"/>
</dbReference>
<keyword evidence="3" id="KW-1185">Reference proteome</keyword>
<gene>
    <name evidence="2" type="ORF">BDY21DRAFT_336964</name>
</gene>
<protein>
    <submittedName>
        <fullName evidence="2">Uncharacterized protein</fullName>
    </submittedName>
</protein>
<proteinExistence type="predicted"/>
<name>A0A6A6P7K8_9PEZI</name>
<sequence length="142" mass="14575">MKPLVSVLLPITALALACRAATLTAQPKPEPTQPALFSCGGLYQWPCPNGFKCVDNPLDMCDPQNGGYDCPGLCVTDVADDEPAPFCMGITGAMCPEGLVCVDVPGDGCDVDQGGRDCAGVCFLGEEAGATMTASATATAYY</sequence>
<evidence type="ECO:0000313" key="3">
    <source>
        <dbReference type="Proteomes" id="UP000799766"/>
    </source>
</evidence>